<comment type="caution">
    <text evidence="2">The sequence shown here is derived from an EMBL/GenBank/DDBJ whole genome shotgun (WGS) entry which is preliminary data.</text>
</comment>
<proteinExistence type="predicted"/>
<sequence>MFDCGGLESGGVELGVLEGGRGGKCTRREKARARPGKYTRVRPGYPVYPDAQRIGVDSDDEDEDEDITLRRRAMRRWMTRVYARTGRIRQCATGWADAQGGPASISGEGRCDLRGTRNCGLVDRESARSPFLNLMPSDVFRPRLPIDPFANIQHNTPWRIPADLQPSPPQVIFILGEPTPTDLAPLLNSPLLATSLVLIATHTPVPLPPDAQHRGPAIRILRLAAPLHVHDTGALRLVGLFERAQRVAAAWRNTLSPPRILHLAEDPMGEFTPTAPPDAEGRYPSPAPSISSAKRTTAEAIKNRLSLLSESLSLSLPGSTASSRRNSVVSIASSESNSTTSSQNGRPRSIMAATLSQLTQSLANYTTTPASVPASASAAQQRAFDAIVNFLPGGNVPEKALFKHAILLTTLSAQYLALPHGAAPESGAAYHYQRRGSVPAPVHSISSATPPRLSLSHLPADSAPPTRTSSSCSLSASASGSTSASLAAPPKAQISTTARQRHHHRRFSSFVLGSSSSSSSHNSTSISIPDATAFASPSHSPSHSPLSTPPSENDDSRASTPALPSLASTALTTPARELSSEDLTLTLALADDYKAQPSSAKMTRRRSLSKRISTLFAAVTARPASVAGTLSLSGFGAGTGTGTGATADLDVEMEMGVVRRDTATRRRHSQQQHQGTRTRTRTRTRPQNAHIVHVLAADWRPAPCAPATSPLATSSTSSSSSSLCTSLPPHGRGRAYTNPYPSSGSGHGANGRGNANGHGHGGVNGNAKKPRLVQGIEQFLLSFAYPVSPSSSSSSSSSPSSSPSHSRSSSSLSASASSPSHSHSNSRPQTRRGPASGPPSSFRQGINSINTRPVSWGAPPAPHMPPHMAMHMPMPGQGQGHLSSLLSQGMGGGAGWGEGGGGGEMGRMQGRAVPYLVAPGMFGRVLSRSGDEKGKGKEVDVEGRQRRSWLGMFDDDDDDQINANNDDEEDEEENIDDPDAQVHPRTITRTRTRKRRIHRARFPTLGEAVLLGALDLDADFSYSSYHTSGAVEEVDDHVRAALGNLNGTRALKQGRKWDNSDAVGCGRAWVGPGDVEVVGVPPVVPVGSVSVVGGVGGEEGEEEEVVEEVVEVVRRRTTVRRKGAVATVTAGEAKATAGTNANAKVSAPVDVHGSTDVSTTKENETQNEKDQEKEKEVEAEPVVLDLGLLTPPRSQRSSTSTSTSACSGSGSNSGSSHEADVSAAHSVEGAPCVDRDGEKEGLTRSNSSVSRLSMGSPVDSSHSHSSSHAHAHVHMNTQSQCNNGSRSESELASSSAGVSQVELQVHAQDERVVVSMTSARASVIAVPPRVVVVSSSSPSSPSSSPAEASTTATATTATTAETTTKTATPTSLVRTPSSAAARTPSVEALEKRLLSAGNDAGVGSAWVAKATGPPPPSPGVGVGDESEKNTASSSGIAVPVTIVSGPADSGARAVDLLGANPSPSHNQKQGQDQNQDPNSLTVPTDTITPSRSSSLRSRLSVKIGKARMGLNAGLNTVSSVTATVVRPAGLVREQTKAGTGMGMGMVVLGRKGKGKGKGKGKEVDGDGDVVGESESEVEAEGASTGVGKRETVKVKERERVGRRDSLKVGVLVGSALRRVQAVGGGTGKETGKKDAAAVV</sequence>
<feature type="compositionally biased region" description="Polar residues" evidence="1">
    <location>
        <begin position="1243"/>
        <end position="1253"/>
    </location>
</feature>
<feature type="region of interest" description="Disordered" evidence="1">
    <location>
        <begin position="1552"/>
        <end position="1595"/>
    </location>
</feature>
<feature type="region of interest" description="Disordered" evidence="1">
    <location>
        <begin position="440"/>
        <end position="578"/>
    </location>
</feature>
<feature type="compositionally biased region" description="Low complexity" evidence="1">
    <location>
        <begin position="1284"/>
        <end position="1295"/>
    </location>
</feature>
<reference evidence="2" key="1">
    <citation type="submission" date="2021-02" db="EMBL/GenBank/DDBJ databases">
        <title>Psilocybe cubensis genome.</title>
        <authorList>
            <person name="Mckernan K.J."/>
            <person name="Crawford S."/>
            <person name="Trippe A."/>
            <person name="Kane L.T."/>
            <person name="Mclaughlin S."/>
        </authorList>
    </citation>
    <scope>NUCLEOTIDE SEQUENCE [LARGE SCALE GENOMIC DNA]</scope>
    <source>
        <strain evidence="2">MGC-MH-2018</strain>
    </source>
</reference>
<evidence type="ECO:0000256" key="1">
    <source>
        <dbReference type="SAM" id="MobiDB-lite"/>
    </source>
</evidence>
<name>A0A8H7XW94_PSICU</name>
<feature type="compositionally biased region" description="Gly residues" evidence="1">
    <location>
        <begin position="889"/>
        <end position="905"/>
    </location>
</feature>
<feature type="region of interest" description="Disordered" evidence="1">
    <location>
        <begin position="1405"/>
        <end position="1434"/>
    </location>
</feature>
<feature type="compositionally biased region" description="Low complexity" evidence="1">
    <location>
        <begin position="1197"/>
        <end position="1216"/>
    </location>
</feature>
<evidence type="ECO:0000313" key="2">
    <source>
        <dbReference type="EMBL" id="KAG5167997.1"/>
    </source>
</evidence>
<feature type="region of interest" description="Disordered" evidence="1">
    <location>
        <begin position="267"/>
        <end position="296"/>
    </location>
</feature>
<accession>A0A8H7XW94</accession>
<dbReference type="PANTHER" id="PTHR34755">
    <property type="entry name" value="SERINE/ARGININE REPETITIVE MATRIX PROTEIN 3-RELATED"/>
    <property type="match status" value="1"/>
</dbReference>
<feature type="compositionally biased region" description="Low complexity" evidence="1">
    <location>
        <begin position="326"/>
        <end position="342"/>
    </location>
</feature>
<organism evidence="2">
    <name type="scientific">Psilocybe cubensis</name>
    <name type="common">Psychedelic mushroom</name>
    <name type="synonym">Stropharia cubensis</name>
    <dbReference type="NCBI Taxonomy" id="181762"/>
    <lineage>
        <taxon>Eukaryota</taxon>
        <taxon>Fungi</taxon>
        <taxon>Dikarya</taxon>
        <taxon>Basidiomycota</taxon>
        <taxon>Agaricomycotina</taxon>
        <taxon>Agaricomycetes</taxon>
        <taxon>Agaricomycetidae</taxon>
        <taxon>Agaricales</taxon>
        <taxon>Agaricineae</taxon>
        <taxon>Strophariaceae</taxon>
        <taxon>Psilocybe</taxon>
    </lineage>
</organism>
<feature type="compositionally biased region" description="Low complexity" evidence="1">
    <location>
        <begin position="1333"/>
        <end position="1371"/>
    </location>
</feature>
<dbReference type="EMBL" id="JAFIQS010000006">
    <property type="protein sequence ID" value="KAG5167997.1"/>
    <property type="molecule type" value="Genomic_DNA"/>
</dbReference>
<feature type="compositionally biased region" description="Low complexity" evidence="1">
    <location>
        <begin position="788"/>
        <end position="828"/>
    </location>
</feature>
<feature type="compositionally biased region" description="Low complexity" evidence="1">
    <location>
        <begin position="706"/>
        <end position="729"/>
    </location>
</feature>
<feature type="region of interest" description="Disordered" evidence="1">
    <location>
        <begin position="1129"/>
        <end position="1295"/>
    </location>
</feature>
<feature type="region of interest" description="Disordered" evidence="1">
    <location>
        <begin position="926"/>
        <end position="992"/>
    </location>
</feature>
<feature type="region of interest" description="Disordered" evidence="1">
    <location>
        <begin position="706"/>
        <end position="768"/>
    </location>
</feature>
<feature type="compositionally biased region" description="Polar residues" evidence="1">
    <location>
        <begin position="838"/>
        <end position="853"/>
    </location>
</feature>
<protein>
    <submittedName>
        <fullName evidence="2">Uncharacterized protein</fullName>
    </submittedName>
</protein>
<feature type="region of interest" description="Disordered" evidence="1">
    <location>
        <begin position="787"/>
        <end position="907"/>
    </location>
</feature>
<dbReference type="InterPro" id="IPR052109">
    <property type="entry name" value="SRRM_Domain-Containing"/>
</dbReference>
<feature type="compositionally biased region" description="Low complexity" evidence="1">
    <location>
        <begin position="866"/>
        <end position="888"/>
    </location>
</feature>
<feature type="compositionally biased region" description="Basic and acidic residues" evidence="1">
    <location>
        <begin position="929"/>
        <end position="945"/>
    </location>
</feature>
<feature type="region of interest" description="Disordered" evidence="1">
    <location>
        <begin position="315"/>
        <end position="347"/>
    </location>
</feature>
<feature type="compositionally biased region" description="Low complexity" evidence="1">
    <location>
        <begin position="536"/>
        <end position="551"/>
    </location>
</feature>
<feature type="region of interest" description="Disordered" evidence="1">
    <location>
        <begin position="661"/>
        <end position="687"/>
    </location>
</feature>
<dbReference type="PANTHER" id="PTHR34755:SF4">
    <property type="entry name" value="F-BOX DOMAIN-CONTAINING PROTEIN"/>
    <property type="match status" value="1"/>
</dbReference>
<feature type="compositionally biased region" description="Basic and acidic residues" evidence="1">
    <location>
        <begin position="1159"/>
        <end position="1178"/>
    </location>
</feature>
<feature type="compositionally biased region" description="Acidic residues" evidence="1">
    <location>
        <begin position="1565"/>
        <end position="1579"/>
    </location>
</feature>
<feature type="compositionally biased region" description="Gly residues" evidence="1">
    <location>
        <begin position="745"/>
        <end position="764"/>
    </location>
</feature>
<gene>
    <name evidence="2" type="ORF">JR316_006589</name>
</gene>
<feature type="compositionally biased region" description="Low complexity" evidence="1">
    <location>
        <begin position="1129"/>
        <end position="1145"/>
    </location>
</feature>
<feature type="compositionally biased region" description="Low complexity" evidence="1">
    <location>
        <begin position="468"/>
        <end position="488"/>
    </location>
</feature>
<feature type="compositionally biased region" description="Basic and acidic residues" evidence="1">
    <location>
        <begin position="1233"/>
        <end position="1242"/>
    </location>
</feature>
<feature type="compositionally biased region" description="Polar residues" evidence="1">
    <location>
        <begin position="1461"/>
        <end position="1489"/>
    </location>
</feature>
<feature type="compositionally biased region" description="Acidic residues" evidence="1">
    <location>
        <begin position="953"/>
        <end position="979"/>
    </location>
</feature>
<feature type="compositionally biased region" description="Low complexity" evidence="1">
    <location>
        <begin position="508"/>
        <end position="527"/>
    </location>
</feature>
<feature type="compositionally biased region" description="Basic residues" evidence="1">
    <location>
        <begin position="665"/>
        <end position="684"/>
    </location>
</feature>
<feature type="region of interest" description="Disordered" evidence="1">
    <location>
        <begin position="1333"/>
        <end position="1385"/>
    </location>
</feature>
<feature type="region of interest" description="Disordered" evidence="1">
    <location>
        <begin position="1451"/>
        <end position="1498"/>
    </location>
</feature>